<dbReference type="InterPro" id="IPR029062">
    <property type="entry name" value="Class_I_gatase-like"/>
</dbReference>
<dbReference type="InterPro" id="IPR052158">
    <property type="entry name" value="INH-QAR"/>
</dbReference>
<accession>A0A8F9TWB2</accession>
<sequence length="284" mass="30708">MKSGEIQRHGDRAVSSRRGVSREKLRARAEIWLVCGRRPRRDSPARCYANVSQTSRSRGAGPRVGSVSRRGAAARKGEADVNRKTVAILVFDDVEVLDLAGPFEVFAVTDELCDYGAFNVCTVAPRADVVRARNGLRVVPDYALENCPPAEILVVPGGFGTRALLNDEAVIAWVRTRATGAEIVMSVCTGALVLARAGLLDGLRVTTHHEVLDTLRALAPAATVDANRRYHDNGRVLTAAGISAGIDGALHLVRRELGEAVAERTARYMEYTPEDGRARQAFIP</sequence>
<dbReference type="SUPFAM" id="SSF52317">
    <property type="entry name" value="Class I glutamine amidotransferase-like"/>
    <property type="match status" value="1"/>
</dbReference>
<evidence type="ECO:0000313" key="3">
    <source>
        <dbReference type="EMBL" id="QYM79310.1"/>
    </source>
</evidence>
<dbReference type="PANTHER" id="PTHR43130">
    <property type="entry name" value="ARAC-FAMILY TRANSCRIPTIONAL REGULATOR"/>
    <property type="match status" value="1"/>
</dbReference>
<dbReference type="Pfam" id="PF01965">
    <property type="entry name" value="DJ-1_PfpI"/>
    <property type="match status" value="1"/>
</dbReference>
<feature type="region of interest" description="Disordered" evidence="1">
    <location>
        <begin position="41"/>
        <end position="75"/>
    </location>
</feature>
<dbReference type="InterPro" id="IPR002818">
    <property type="entry name" value="DJ-1/PfpI"/>
</dbReference>
<protein>
    <submittedName>
        <fullName evidence="3">DJ-1/PfpI family protein</fullName>
    </submittedName>
</protein>
<evidence type="ECO:0000256" key="1">
    <source>
        <dbReference type="SAM" id="MobiDB-lite"/>
    </source>
</evidence>
<dbReference type="AlphaFoldDB" id="A0A8F9TWB2"/>
<feature type="domain" description="DJ-1/PfpI" evidence="2">
    <location>
        <begin position="84"/>
        <end position="253"/>
    </location>
</feature>
<gene>
    <name evidence="3" type="ORF">K0B96_01440</name>
</gene>
<dbReference type="CDD" id="cd03139">
    <property type="entry name" value="GATase1_PfpI_2"/>
    <property type="match status" value="1"/>
</dbReference>
<dbReference type="KEGG" id="ole:K0B96_01440"/>
<name>A0A8F9TWB2_9BACT</name>
<reference evidence="3" key="1">
    <citation type="submission" date="2021-08" db="EMBL/GenBank/DDBJ databases">
        <title>Genome of a novel bacterium of the phylum Verrucomicrobia, Oleiharenicola sp. KSB-15.</title>
        <authorList>
            <person name="Chung J.-H."/>
            <person name="Ahn J.-H."/>
            <person name="Yoon Y."/>
            <person name="Kim D.-Y."/>
            <person name="An S.-H."/>
            <person name="Park I."/>
            <person name="Yeon J."/>
        </authorList>
    </citation>
    <scope>NUCLEOTIDE SEQUENCE</scope>
    <source>
        <strain evidence="3">KSB-15</strain>
    </source>
</reference>
<dbReference type="Gene3D" id="3.40.50.880">
    <property type="match status" value="1"/>
</dbReference>
<dbReference type="GO" id="GO:0006355">
    <property type="term" value="P:regulation of DNA-templated transcription"/>
    <property type="evidence" value="ECO:0007669"/>
    <property type="project" value="TreeGrafter"/>
</dbReference>
<keyword evidence="4" id="KW-1185">Reference proteome</keyword>
<dbReference type="Proteomes" id="UP000825051">
    <property type="component" value="Chromosome"/>
</dbReference>
<evidence type="ECO:0000313" key="4">
    <source>
        <dbReference type="Proteomes" id="UP000825051"/>
    </source>
</evidence>
<dbReference type="EMBL" id="CP080507">
    <property type="protein sequence ID" value="QYM79310.1"/>
    <property type="molecule type" value="Genomic_DNA"/>
</dbReference>
<organism evidence="3 4">
    <name type="scientific">Horticoccus luteus</name>
    <dbReference type="NCBI Taxonomy" id="2862869"/>
    <lineage>
        <taxon>Bacteria</taxon>
        <taxon>Pseudomonadati</taxon>
        <taxon>Verrucomicrobiota</taxon>
        <taxon>Opitutia</taxon>
        <taxon>Opitutales</taxon>
        <taxon>Opitutaceae</taxon>
        <taxon>Horticoccus</taxon>
    </lineage>
</organism>
<dbReference type="PANTHER" id="PTHR43130:SF14">
    <property type="entry name" value="DJ-1_PFPI DOMAIN-CONTAINING PROTEIN"/>
    <property type="match status" value="1"/>
</dbReference>
<evidence type="ECO:0000259" key="2">
    <source>
        <dbReference type="Pfam" id="PF01965"/>
    </source>
</evidence>
<proteinExistence type="predicted"/>